<dbReference type="WBParaSite" id="SSTP_0001057100.1">
    <property type="protein sequence ID" value="SSTP_0001057100.1"/>
    <property type="gene ID" value="SSTP_0001057100"/>
</dbReference>
<reference evidence="2" key="1">
    <citation type="submission" date="2015-08" db="UniProtKB">
        <authorList>
            <consortium name="WormBaseParasite"/>
        </authorList>
    </citation>
    <scope>IDENTIFICATION</scope>
</reference>
<evidence type="ECO:0000313" key="2">
    <source>
        <dbReference type="WBParaSite" id="SSTP_0001057100.1"/>
    </source>
</evidence>
<protein>
    <submittedName>
        <fullName evidence="2 3">Uncharacterized protein</fullName>
    </submittedName>
</protein>
<keyword evidence="1" id="KW-1185">Reference proteome</keyword>
<evidence type="ECO:0000313" key="1">
    <source>
        <dbReference type="Proteomes" id="UP000035681"/>
    </source>
</evidence>
<dbReference type="WBParaSite" id="TCONS_00014817.p1">
    <property type="protein sequence ID" value="TCONS_00014817.p1"/>
    <property type="gene ID" value="XLOC_010031"/>
</dbReference>
<proteinExistence type="predicted"/>
<organism evidence="2">
    <name type="scientific">Strongyloides stercoralis</name>
    <name type="common">Threadworm</name>
    <dbReference type="NCBI Taxonomy" id="6248"/>
    <lineage>
        <taxon>Eukaryota</taxon>
        <taxon>Metazoa</taxon>
        <taxon>Ecdysozoa</taxon>
        <taxon>Nematoda</taxon>
        <taxon>Chromadorea</taxon>
        <taxon>Rhabditida</taxon>
        <taxon>Tylenchina</taxon>
        <taxon>Panagrolaimomorpha</taxon>
        <taxon>Strongyloidoidea</taxon>
        <taxon>Strongyloididae</taxon>
        <taxon>Strongyloides</taxon>
    </lineage>
</organism>
<evidence type="ECO:0000313" key="3">
    <source>
        <dbReference type="WBParaSite" id="TCONS_00014817.p1"/>
    </source>
</evidence>
<name>A0A0K0EM83_STRER</name>
<sequence>MITTQENCINNSRKIIIENCNLIKDIQKLSKRMKEKNLLINECIYIKEMIYNTISINFEEKVNEKSILINNTCKLYDNITFNKQKNINKNSCWKELDYLSKKCNILSKCCLFQNNCTKNKKNIILTEEINQIQNKLFNNVKKCKSYMLIKFQKLLNDSRLDLLNNIYKINYLDKFNTTNDQLYFNIDNLQLLEKYYFVYKILKEKKLYNQKDEIFLQKSNNSQQNFEKISKNKLIFKTTPTTTHTPINTIFKYLKIGNFNQTLTVDKNITKKILLPERYNSNEIKTSLKLNENHKNQYTKNNLEHFKDKVFNDSSNLETMSKDEHIVNISKIDQISLIEKSTKYKVIQNILHLLLNGSDKLNESFVNESNLNKNKNFKNF</sequence>
<accession>A0A0K0EM83</accession>
<dbReference type="Proteomes" id="UP000035681">
    <property type="component" value="Unplaced"/>
</dbReference>
<dbReference type="AlphaFoldDB" id="A0A0K0EM83"/>